<organism evidence="1 2">
    <name type="scientific">Moheibacter lacus</name>
    <dbReference type="NCBI Taxonomy" id="2745851"/>
    <lineage>
        <taxon>Bacteria</taxon>
        <taxon>Pseudomonadati</taxon>
        <taxon>Bacteroidota</taxon>
        <taxon>Flavobacteriia</taxon>
        <taxon>Flavobacteriales</taxon>
        <taxon>Weeksellaceae</taxon>
        <taxon>Moheibacter</taxon>
    </lineage>
</organism>
<dbReference type="RefSeq" id="WP_182044225.1">
    <property type="nucleotide sequence ID" value="NZ_JACDZE010000005.1"/>
</dbReference>
<name>A0A838ZUJ3_9FLAO</name>
<dbReference type="AlphaFoldDB" id="A0A838ZUJ3"/>
<gene>
    <name evidence="1" type="ORF">HU137_12675</name>
</gene>
<comment type="caution">
    <text evidence="1">The sequence shown here is derived from an EMBL/GenBank/DDBJ whole genome shotgun (WGS) entry which is preliminary data.</text>
</comment>
<dbReference type="EMBL" id="JACDZE010000005">
    <property type="protein sequence ID" value="MBA5630621.1"/>
    <property type="molecule type" value="Genomic_DNA"/>
</dbReference>
<protein>
    <submittedName>
        <fullName evidence="1">Uncharacterized protein</fullName>
    </submittedName>
</protein>
<evidence type="ECO:0000313" key="1">
    <source>
        <dbReference type="EMBL" id="MBA5630621.1"/>
    </source>
</evidence>
<evidence type="ECO:0000313" key="2">
    <source>
        <dbReference type="Proteomes" id="UP000552241"/>
    </source>
</evidence>
<dbReference type="Proteomes" id="UP000552241">
    <property type="component" value="Unassembled WGS sequence"/>
</dbReference>
<sequence length="161" mass="18995">MNAIKLFLLLAFIAVFSFGQEAKIVKLLNEQFRSEQKMYEPYEEEKPEMIQPFQIENGILSFEFKYSGKGKETHFRRQVHLANVVRLDKDINVILISENDGVLETINVFGENQELISEQQIEHNMFFLEIRKEFGNEKFKNRLLKAFKSAGYEVSNEYWAD</sequence>
<reference evidence="1 2" key="1">
    <citation type="submission" date="2020-07" db="EMBL/GenBank/DDBJ databases">
        <title>Moheibacter lacus sp. nov., a member of the family Flavobacteriaceae isolated from freshwater lake sediment.</title>
        <authorList>
            <person name="Liu Y."/>
        </authorList>
    </citation>
    <scope>NUCLEOTIDE SEQUENCE [LARGE SCALE GENOMIC DNA]</scope>
    <source>
        <strain evidence="1 2">BDHS18</strain>
    </source>
</reference>
<accession>A0A838ZUJ3</accession>
<keyword evidence="2" id="KW-1185">Reference proteome</keyword>
<proteinExistence type="predicted"/>